<dbReference type="InterPro" id="IPR051610">
    <property type="entry name" value="GPI/OXD"/>
</dbReference>
<dbReference type="Proteomes" id="UP000189933">
    <property type="component" value="Unassembled WGS sequence"/>
</dbReference>
<evidence type="ECO:0000313" key="4">
    <source>
        <dbReference type="Proteomes" id="UP000189933"/>
    </source>
</evidence>
<feature type="domain" description="Cupin type-2" evidence="2">
    <location>
        <begin position="36"/>
        <end position="100"/>
    </location>
</feature>
<dbReference type="AlphaFoldDB" id="A0A1T4NAB8"/>
<dbReference type="EMBL" id="FUXM01000006">
    <property type="protein sequence ID" value="SJZ76191.1"/>
    <property type="molecule type" value="Genomic_DNA"/>
</dbReference>
<evidence type="ECO:0000313" key="3">
    <source>
        <dbReference type="EMBL" id="SJZ76191.1"/>
    </source>
</evidence>
<evidence type="ECO:0000259" key="2">
    <source>
        <dbReference type="Pfam" id="PF07883"/>
    </source>
</evidence>
<sequence>MSQHVNVIQNPAFKAEAMNKIANFSGGMLGVDTYYFKPGQVLDYHRHPEGDQVFFVFQGEGEFYLDNGNGEEKIAVAAGSIIYVPAGTWHKLVNSGNSDMIASQATKAGAGMELRK</sequence>
<dbReference type="PANTHER" id="PTHR35848:SF6">
    <property type="entry name" value="CUPIN TYPE-2 DOMAIN-CONTAINING PROTEIN"/>
    <property type="match status" value="1"/>
</dbReference>
<gene>
    <name evidence="3" type="ORF">SAMN02745885_00857</name>
</gene>
<dbReference type="OrthoDB" id="564955at2"/>
<dbReference type="InterPro" id="IPR011051">
    <property type="entry name" value="RmlC_Cupin_sf"/>
</dbReference>
<organism evidence="3 4">
    <name type="scientific">Carboxydocella sporoproducens DSM 16521</name>
    <dbReference type="NCBI Taxonomy" id="1121270"/>
    <lineage>
        <taxon>Bacteria</taxon>
        <taxon>Bacillati</taxon>
        <taxon>Bacillota</taxon>
        <taxon>Clostridia</taxon>
        <taxon>Eubacteriales</taxon>
        <taxon>Clostridiales Family XVI. Incertae Sedis</taxon>
        <taxon>Carboxydocella</taxon>
    </lineage>
</organism>
<keyword evidence="1" id="KW-0479">Metal-binding</keyword>
<reference evidence="4" key="1">
    <citation type="submission" date="2017-02" db="EMBL/GenBank/DDBJ databases">
        <authorList>
            <person name="Varghese N."/>
            <person name="Submissions S."/>
        </authorList>
    </citation>
    <scope>NUCLEOTIDE SEQUENCE [LARGE SCALE GENOMIC DNA]</scope>
    <source>
        <strain evidence="4">DSM 16521</strain>
    </source>
</reference>
<protein>
    <submittedName>
        <fullName evidence="3">Cupin domain-containing protein</fullName>
    </submittedName>
</protein>
<dbReference type="Pfam" id="PF07883">
    <property type="entry name" value="Cupin_2"/>
    <property type="match status" value="1"/>
</dbReference>
<dbReference type="PANTHER" id="PTHR35848">
    <property type="entry name" value="OXALATE-BINDING PROTEIN"/>
    <property type="match status" value="1"/>
</dbReference>
<accession>A0A1T4NAB8</accession>
<dbReference type="InterPro" id="IPR013096">
    <property type="entry name" value="Cupin_2"/>
</dbReference>
<dbReference type="RefSeq" id="WP_078664956.1">
    <property type="nucleotide sequence ID" value="NZ_FUXM01000006.1"/>
</dbReference>
<dbReference type="SUPFAM" id="SSF51182">
    <property type="entry name" value="RmlC-like cupins"/>
    <property type="match status" value="1"/>
</dbReference>
<dbReference type="GO" id="GO:0046872">
    <property type="term" value="F:metal ion binding"/>
    <property type="evidence" value="ECO:0007669"/>
    <property type="project" value="UniProtKB-KW"/>
</dbReference>
<keyword evidence="4" id="KW-1185">Reference proteome</keyword>
<dbReference type="Gene3D" id="2.60.120.10">
    <property type="entry name" value="Jelly Rolls"/>
    <property type="match status" value="1"/>
</dbReference>
<name>A0A1T4NAB8_9FIRM</name>
<proteinExistence type="predicted"/>
<evidence type="ECO:0000256" key="1">
    <source>
        <dbReference type="ARBA" id="ARBA00022723"/>
    </source>
</evidence>
<dbReference type="InterPro" id="IPR014710">
    <property type="entry name" value="RmlC-like_jellyroll"/>
</dbReference>